<evidence type="ECO:0000313" key="2">
    <source>
        <dbReference type="EMBL" id="RHK06653.1"/>
    </source>
</evidence>
<keyword evidence="2" id="KW-0808">Transferase</keyword>
<dbReference type="InterPro" id="IPR016181">
    <property type="entry name" value="Acyl_CoA_acyltransferase"/>
</dbReference>
<dbReference type="Gene3D" id="3.40.630.30">
    <property type="match status" value="1"/>
</dbReference>
<evidence type="ECO:0000259" key="1">
    <source>
        <dbReference type="PROSITE" id="PS51186"/>
    </source>
</evidence>
<dbReference type="EMBL" id="QRMZ01000008">
    <property type="protein sequence ID" value="RHK06653.1"/>
    <property type="molecule type" value="Genomic_DNA"/>
</dbReference>
<evidence type="ECO:0000313" key="3">
    <source>
        <dbReference type="Proteomes" id="UP000286288"/>
    </source>
</evidence>
<comment type="caution">
    <text evidence="2">The sequence shown here is derived from an EMBL/GenBank/DDBJ whole genome shotgun (WGS) entry which is preliminary data.</text>
</comment>
<dbReference type="AlphaFoldDB" id="A0A415ETM1"/>
<sequence length="166" mass="18641">MVIDIQPLKRKDILEMDQMFLKQGWPSRQQLLIDYLNEQEAGERYVLLAKINNKTAGYLTLVPLAKHGPFKGLYPEIVDFNVFESYQNQGVGSQLLKAAEEKAREIAAVVTLGVGLHNGYGSAQRLYVKQGYIPDGSGVWFNNQNCAMNAPCCNNDDLVLYLSKEL</sequence>
<accession>A0A415ETM1</accession>
<dbReference type="PROSITE" id="PS51186">
    <property type="entry name" value="GNAT"/>
    <property type="match status" value="1"/>
</dbReference>
<dbReference type="Proteomes" id="UP000286288">
    <property type="component" value="Unassembled WGS sequence"/>
</dbReference>
<protein>
    <submittedName>
        <fullName evidence="2">GNAT family N-acetyltransferase</fullName>
    </submittedName>
</protein>
<dbReference type="GO" id="GO:0016747">
    <property type="term" value="F:acyltransferase activity, transferring groups other than amino-acyl groups"/>
    <property type="evidence" value="ECO:0007669"/>
    <property type="project" value="InterPro"/>
</dbReference>
<name>A0A415ETM1_ENTCA</name>
<dbReference type="CDD" id="cd04301">
    <property type="entry name" value="NAT_SF"/>
    <property type="match status" value="1"/>
</dbReference>
<feature type="domain" description="N-acetyltransferase" evidence="1">
    <location>
        <begin position="3"/>
        <end position="153"/>
    </location>
</feature>
<dbReference type="InterPro" id="IPR000182">
    <property type="entry name" value="GNAT_dom"/>
</dbReference>
<gene>
    <name evidence="2" type="ORF">DW084_07230</name>
</gene>
<dbReference type="SUPFAM" id="SSF55729">
    <property type="entry name" value="Acyl-CoA N-acyltransferases (Nat)"/>
    <property type="match status" value="1"/>
</dbReference>
<organism evidence="2 3">
    <name type="scientific">Enterococcus casseliflavus</name>
    <name type="common">Enterococcus flavescens</name>
    <dbReference type="NCBI Taxonomy" id="37734"/>
    <lineage>
        <taxon>Bacteria</taxon>
        <taxon>Bacillati</taxon>
        <taxon>Bacillota</taxon>
        <taxon>Bacilli</taxon>
        <taxon>Lactobacillales</taxon>
        <taxon>Enterococcaceae</taxon>
        <taxon>Enterococcus</taxon>
    </lineage>
</organism>
<proteinExistence type="predicted"/>
<dbReference type="Pfam" id="PF00583">
    <property type="entry name" value="Acetyltransf_1"/>
    <property type="match status" value="1"/>
</dbReference>
<reference evidence="2 3" key="1">
    <citation type="submission" date="2018-08" db="EMBL/GenBank/DDBJ databases">
        <title>A genome reference for cultivated species of the human gut microbiota.</title>
        <authorList>
            <person name="Zou Y."/>
            <person name="Xue W."/>
            <person name="Luo G."/>
        </authorList>
    </citation>
    <scope>NUCLEOTIDE SEQUENCE [LARGE SCALE GENOMIC DNA]</scope>
    <source>
        <strain evidence="2 3">AF48-16</strain>
    </source>
</reference>